<sequence>RNNMEGKHYLELGKNPVRFDPVGVVTNVFFDESNKMVFVVRSGGETGVIVKGPTDKKSFTFRLKDKGALIAIKFSLEQKVLSMQRSEKCVEFANFKNGEPDRIEYSQTCKGKNNKILTFHWLSPNEVVFVTIMGVEFYQVNMEKRLLKLIKGHYLTILWATYSPETSVLLVSSTSNLLVPFYFNNGQVTRLQKFQVELSRSGQPKLELMERDVTLLNLYVLLSVYKLPQSLLLGVYKLPQSLLLGVYKLPEKPYILQLGLSGRFAFNVVDNLIVAHHQVSKTSVVFDIKLPGLSKSNVLYLEPLIAPLPIKSFKIEKEGVYTDKQSQKVECQMYPPTWIVFQPNIIIDACLGCMWYLKINLSTIVDMFPDRCLLLDFLILRKQSKPTILHVCKQALTPLHQLPLQQISSLLSKLNQVARDYIDMELSYLQKLEAQPDNPVLPSHRDCVVIDQNDMLTHVLTPFVGDCDVIHTFKIAIMMEYLKSLELFRIKTKPLVHELLIDTLVQGGEFLQLQQLIRHRVLEDSKRAACKLLSLESAHAPCSQLALDMLKRLATSDDEVIEVLLSKQQVLPALRFIRSVGMHDLVPARKFLEASMHDDMTFYSVYKFFEARNIRINKRPGFTDGLLKFRIKLHSFIHL</sequence>
<evidence type="ECO:0000313" key="4">
    <source>
        <dbReference type="Proteomes" id="UP000008144"/>
    </source>
</evidence>
<dbReference type="GeneTree" id="ENSGT00390000009127"/>
<name>F6UQM6_CIOIN</name>
<reference evidence="3" key="2">
    <citation type="submission" date="2025-08" db="UniProtKB">
        <authorList>
            <consortium name="Ensembl"/>
        </authorList>
    </citation>
    <scope>IDENTIFICATION</scope>
</reference>
<dbReference type="Pfam" id="PF21029">
    <property type="entry name" value="RMC1_N"/>
    <property type="match status" value="1"/>
</dbReference>
<dbReference type="GO" id="GO:0031902">
    <property type="term" value="C:late endosome membrane"/>
    <property type="evidence" value="ECO:0000318"/>
    <property type="project" value="GO_Central"/>
</dbReference>
<dbReference type="HOGENOM" id="CLU_022842_0_1_1"/>
<reference evidence="4" key="1">
    <citation type="journal article" date="2002" name="Science">
        <title>The draft genome of Ciona intestinalis: insights into chordate and vertebrate origins.</title>
        <authorList>
            <person name="Dehal P."/>
            <person name="Satou Y."/>
            <person name="Campbell R.K."/>
            <person name="Chapman J."/>
            <person name="Degnan B."/>
            <person name="De Tomaso A."/>
            <person name="Davidson B."/>
            <person name="Di Gregorio A."/>
            <person name="Gelpke M."/>
            <person name="Goodstein D.M."/>
            <person name="Harafuji N."/>
            <person name="Hastings K.E."/>
            <person name="Ho I."/>
            <person name="Hotta K."/>
            <person name="Huang W."/>
            <person name="Kawashima T."/>
            <person name="Lemaire P."/>
            <person name="Martinez D."/>
            <person name="Meinertzhagen I.A."/>
            <person name="Necula S."/>
            <person name="Nonaka M."/>
            <person name="Putnam N."/>
            <person name="Rash S."/>
            <person name="Saiga H."/>
            <person name="Satake M."/>
            <person name="Terry A."/>
            <person name="Yamada L."/>
            <person name="Wang H.G."/>
            <person name="Awazu S."/>
            <person name="Azumi K."/>
            <person name="Boore J."/>
            <person name="Branno M."/>
            <person name="Chin-Bow S."/>
            <person name="DeSantis R."/>
            <person name="Doyle S."/>
            <person name="Francino P."/>
            <person name="Keys D.N."/>
            <person name="Haga S."/>
            <person name="Hayashi H."/>
            <person name="Hino K."/>
            <person name="Imai K.S."/>
            <person name="Inaba K."/>
            <person name="Kano S."/>
            <person name="Kobayashi K."/>
            <person name="Kobayashi M."/>
            <person name="Lee B.I."/>
            <person name="Makabe K.W."/>
            <person name="Manohar C."/>
            <person name="Matassi G."/>
            <person name="Medina M."/>
            <person name="Mochizuki Y."/>
            <person name="Mount S."/>
            <person name="Morishita T."/>
            <person name="Miura S."/>
            <person name="Nakayama A."/>
            <person name="Nishizaka S."/>
            <person name="Nomoto H."/>
            <person name="Ohta F."/>
            <person name="Oishi K."/>
            <person name="Rigoutsos I."/>
            <person name="Sano M."/>
            <person name="Sasaki A."/>
            <person name="Sasakura Y."/>
            <person name="Shoguchi E."/>
            <person name="Shin-i T."/>
            <person name="Spagnuolo A."/>
            <person name="Stainier D."/>
            <person name="Suzuki M.M."/>
            <person name="Tassy O."/>
            <person name="Takatori N."/>
            <person name="Tokuoka M."/>
            <person name="Yagi K."/>
            <person name="Yoshizaki F."/>
            <person name="Wada S."/>
            <person name="Zhang C."/>
            <person name="Hyatt P.D."/>
            <person name="Larimer F."/>
            <person name="Detter C."/>
            <person name="Doggett N."/>
            <person name="Glavina T."/>
            <person name="Hawkins T."/>
            <person name="Richardson P."/>
            <person name="Lucas S."/>
            <person name="Kohara Y."/>
            <person name="Levine M."/>
            <person name="Satoh N."/>
            <person name="Rokhsar D.S."/>
        </authorList>
    </citation>
    <scope>NUCLEOTIDE SEQUENCE [LARGE SCALE GENOMIC DNA]</scope>
</reference>
<dbReference type="PANTHER" id="PTHR12897">
    <property type="entry name" value="COLON CANCER-ASSOCIATED PROTEIN MIC1"/>
    <property type="match status" value="1"/>
</dbReference>
<protein>
    <submittedName>
        <fullName evidence="3">Uncharacterized protein</fullName>
    </submittedName>
</protein>
<keyword evidence="4" id="KW-1185">Reference proteome</keyword>
<dbReference type="Ensembl" id="ENSCINT00000016684.3">
    <property type="protein sequence ID" value="ENSCINP00000016684.3"/>
    <property type="gene ID" value="ENSCING00000008161.3"/>
</dbReference>
<dbReference type="Proteomes" id="UP000008144">
    <property type="component" value="Unassembled WGS sequence"/>
</dbReference>
<dbReference type="AlphaFoldDB" id="F6UQM6"/>
<dbReference type="FunCoup" id="F6UQM6">
    <property type="interactions" value="530"/>
</dbReference>
<proteinExistence type="predicted"/>
<dbReference type="InterPro" id="IPR009755">
    <property type="entry name" value="RMC1_C"/>
</dbReference>
<dbReference type="GO" id="GO:0010506">
    <property type="term" value="P:regulation of autophagy"/>
    <property type="evidence" value="ECO:0000318"/>
    <property type="project" value="GO_Central"/>
</dbReference>
<dbReference type="PANTHER" id="PTHR12897:SF4">
    <property type="entry name" value="REGULATOR OF MON1-CCZ1 COMPLEX"/>
    <property type="match status" value="1"/>
</dbReference>
<dbReference type="InParanoid" id="F6UQM6"/>
<dbReference type="GO" id="GO:0035658">
    <property type="term" value="C:Mon1-Ccz1 complex"/>
    <property type="evidence" value="ECO:0000318"/>
    <property type="project" value="GO_Central"/>
</dbReference>
<feature type="domain" description="Mic1" evidence="1">
    <location>
        <begin position="381"/>
        <end position="624"/>
    </location>
</feature>
<dbReference type="OMA" id="VWVHNRE"/>
<dbReference type="SUPFAM" id="SSF50978">
    <property type="entry name" value="WD40 repeat-like"/>
    <property type="match status" value="1"/>
</dbReference>
<feature type="domain" description="Regulator of MON1-CCZ1 complex N-terminal" evidence="2">
    <location>
        <begin position="28"/>
        <end position="146"/>
    </location>
</feature>
<evidence type="ECO:0000259" key="1">
    <source>
        <dbReference type="Pfam" id="PF07035"/>
    </source>
</evidence>
<organism evidence="3 4">
    <name type="scientific">Ciona intestinalis</name>
    <name type="common">Transparent sea squirt</name>
    <name type="synonym">Ascidia intestinalis</name>
    <dbReference type="NCBI Taxonomy" id="7719"/>
    <lineage>
        <taxon>Eukaryota</taxon>
        <taxon>Metazoa</taxon>
        <taxon>Chordata</taxon>
        <taxon>Tunicata</taxon>
        <taxon>Ascidiacea</taxon>
        <taxon>Phlebobranchia</taxon>
        <taxon>Cionidae</taxon>
        <taxon>Ciona</taxon>
    </lineage>
</organism>
<dbReference type="STRING" id="7719.ENSCINP00000016684"/>
<accession>F6UQM6</accession>
<reference evidence="3" key="3">
    <citation type="submission" date="2025-09" db="UniProtKB">
        <authorList>
            <consortium name="Ensembl"/>
        </authorList>
    </citation>
    <scope>IDENTIFICATION</scope>
</reference>
<evidence type="ECO:0000313" key="3">
    <source>
        <dbReference type="Ensembl" id="ENSCINP00000016684.3"/>
    </source>
</evidence>
<dbReference type="InterPro" id="IPR049040">
    <property type="entry name" value="RMC1_N"/>
</dbReference>
<evidence type="ECO:0000259" key="2">
    <source>
        <dbReference type="Pfam" id="PF21029"/>
    </source>
</evidence>
<dbReference type="InterPro" id="IPR040371">
    <property type="entry name" value="RMC1"/>
</dbReference>
<dbReference type="InterPro" id="IPR036322">
    <property type="entry name" value="WD40_repeat_dom_sf"/>
</dbReference>
<dbReference type="Pfam" id="PF07035">
    <property type="entry name" value="RMC1_C"/>
    <property type="match status" value="1"/>
</dbReference>